<keyword evidence="9" id="KW-1185">Reference proteome</keyword>
<dbReference type="SUPFAM" id="SSF48239">
    <property type="entry name" value="Terpenoid cyclases/Protein prenyltransferases"/>
    <property type="match status" value="1"/>
</dbReference>
<dbReference type="PANTHER" id="PTHR40094:SF1">
    <property type="entry name" value="UBIQUITIN DOMAIN-CONTAINING PROTEIN"/>
    <property type="match status" value="1"/>
</dbReference>
<evidence type="ECO:0000313" key="8">
    <source>
        <dbReference type="EMBL" id="EFA86202.1"/>
    </source>
</evidence>
<keyword evidence="2" id="KW-0732">Signal</keyword>
<dbReference type="SMART" id="SM01359">
    <property type="entry name" value="A2M_N_2"/>
    <property type="match status" value="1"/>
</dbReference>
<feature type="region of interest" description="Disordered" evidence="5">
    <location>
        <begin position="29"/>
        <end position="153"/>
    </location>
</feature>
<reference evidence="8 9" key="1">
    <citation type="journal article" date="2011" name="Genome Res.">
        <title>Phylogeny-wide analysis of social amoeba genomes highlights ancient origins for complex intercellular communication.</title>
        <authorList>
            <person name="Heidel A.J."/>
            <person name="Lawal H.M."/>
            <person name="Felder M."/>
            <person name="Schilde C."/>
            <person name="Helps N.R."/>
            <person name="Tunggal B."/>
            <person name="Rivero F."/>
            <person name="John U."/>
            <person name="Schleicher M."/>
            <person name="Eichinger L."/>
            <person name="Platzer M."/>
            <person name="Noegel A.A."/>
            <person name="Schaap P."/>
            <person name="Gloeckner G."/>
        </authorList>
    </citation>
    <scope>NUCLEOTIDE SEQUENCE [LARGE SCALE GENOMIC DNA]</scope>
    <source>
        <strain evidence="9">ATCC 26659 / Pp 5 / PN500</strain>
    </source>
</reference>
<dbReference type="InterPro" id="IPR027417">
    <property type="entry name" value="P-loop_NTPase"/>
</dbReference>
<feature type="compositionally biased region" description="Low complexity" evidence="5">
    <location>
        <begin position="88"/>
        <end position="127"/>
    </location>
</feature>
<evidence type="ECO:0000256" key="3">
    <source>
        <dbReference type="ARBA" id="ARBA00022741"/>
    </source>
</evidence>
<dbReference type="InterPro" id="IPR051802">
    <property type="entry name" value="YfhM-like"/>
</dbReference>
<feature type="region of interest" description="Disordered" evidence="5">
    <location>
        <begin position="188"/>
        <end position="297"/>
    </location>
</feature>
<dbReference type="GeneID" id="31356295"/>
<dbReference type="FunFam" id="3.40.50.300:FF:001447">
    <property type="entry name" value="Ras-related protein Rab-1B"/>
    <property type="match status" value="1"/>
</dbReference>
<evidence type="ECO:0000313" key="9">
    <source>
        <dbReference type="Proteomes" id="UP000001396"/>
    </source>
</evidence>
<dbReference type="PANTHER" id="PTHR40094">
    <property type="entry name" value="ALPHA-2-MACROGLOBULIN HOMOLOG"/>
    <property type="match status" value="1"/>
</dbReference>
<dbReference type="OMA" id="TRYRIWG"/>
<feature type="compositionally biased region" description="Low complexity" evidence="5">
    <location>
        <begin position="1495"/>
        <end position="1512"/>
    </location>
</feature>
<evidence type="ECO:0000259" key="6">
    <source>
        <dbReference type="SMART" id="SM01359"/>
    </source>
</evidence>
<feature type="compositionally biased region" description="Basic and acidic residues" evidence="5">
    <location>
        <begin position="29"/>
        <end position="53"/>
    </location>
</feature>
<feature type="compositionally biased region" description="Low complexity" evidence="5">
    <location>
        <begin position="1204"/>
        <end position="1214"/>
    </location>
</feature>
<feature type="region of interest" description="Disordered" evidence="5">
    <location>
        <begin position="3908"/>
        <end position="4053"/>
    </location>
</feature>
<evidence type="ECO:0000259" key="7">
    <source>
        <dbReference type="SMART" id="SM01360"/>
    </source>
</evidence>
<dbReference type="Pfam" id="PF00207">
    <property type="entry name" value="A2M"/>
    <property type="match status" value="1"/>
</dbReference>
<dbReference type="InterPro" id="IPR008930">
    <property type="entry name" value="Terpenoid_cyclase/PrenylTrfase"/>
</dbReference>
<comment type="caution">
    <text evidence="8">The sequence shown here is derived from an EMBL/GenBank/DDBJ whole genome shotgun (WGS) entry which is preliminary data.</text>
</comment>
<dbReference type="Gene3D" id="3.40.50.300">
    <property type="entry name" value="P-loop containing nucleotide triphosphate hydrolases"/>
    <property type="match status" value="2"/>
</dbReference>
<protein>
    <submittedName>
        <fullName evidence="8">Ras GTPase domain-containing protein</fullName>
    </submittedName>
</protein>
<dbReference type="Gene3D" id="2.60.40.1930">
    <property type="match status" value="1"/>
</dbReference>
<keyword evidence="3" id="KW-0547">Nucleotide-binding</keyword>
<dbReference type="InParanoid" id="D3AXD3"/>
<feature type="compositionally biased region" description="Basic and acidic residues" evidence="5">
    <location>
        <begin position="214"/>
        <end position="234"/>
    </location>
</feature>
<feature type="compositionally biased region" description="Basic and acidic residues" evidence="5">
    <location>
        <begin position="3230"/>
        <end position="3252"/>
    </location>
</feature>
<feature type="region of interest" description="Disordered" evidence="5">
    <location>
        <begin position="1047"/>
        <end position="1214"/>
    </location>
</feature>
<feature type="compositionally biased region" description="Low complexity" evidence="5">
    <location>
        <begin position="134"/>
        <end position="148"/>
    </location>
</feature>
<dbReference type="SMART" id="SM00173">
    <property type="entry name" value="RAS"/>
    <property type="match status" value="1"/>
</dbReference>
<feature type="compositionally biased region" description="Low complexity" evidence="5">
    <location>
        <begin position="2693"/>
        <end position="2704"/>
    </location>
</feature>
<dbReference type="NCBIfam" id="TIGR00231">
    <property type="entry name" value="small_GTP"/>
    <property type="match status" value="1"/>
</dbReference>
<feature type="compositionally biased region" description="Low complexity" evidence="5">
    <location>
        <begin position="54"/>
        <end position="64"/>
    </location>
</feature>
<feature type="compositionally biased region" description="Polar residues" evidence="5">
    <location>
        <begin position="257"/>
        <end position="271"/>
    </location>
</feature>
<feature type="compositionally biased region" description="Polar residues" evidence="5">
    <location>
        <begin position="2959"/>
        <end position="2968"/>
    </location>
</feature>
<name>D3AXD3_HETP5</name>
<feature type="region of interest" description="Disordered" evidence="5">
    <location>
        <begin position="3004"/>
        <end position="3026"/>
    </location>
</feature>
<dbReference type="Gene3D" id="2.60.40.3710">
    <property type="match status" value="1"/>
</dbReference>
<organism evidence="8 9">
    <name type="scientific">Heterostelium pallidum (strain ATCC 26659 / Pp 5 / PN500)</name>
    <name type="common">Cellular slime mold</name>
    <name type="synonym">Polysphondylium pallidum</name>
    <dbReference type="NCBI Taxonomy" id="670386"/>
    <lineage>
        <taxon>Eukaryota</taxon>
        <taxon>Amoebozoa</taxon>
        <taxon>Evosea</taxon>
        <taxon>Eumycetozoa</taxon>
        <taxon>Dictyostelia</taxon>
        <taxon>Acytosteliales</taxon>
        <taxon>Acytosteliaceae</taxon>
        <taxon>Heterostelium</taxon>
    </lineage>
</organism>
<dbReference type="GO" id="GO:0005525">
    <property type="term" value="F:GTP binding"/>
    <property type="evidence" value="ECO:0007669"/>
    <property type="project" value="UniProtKB-KW"/>
</dbReference>
<dbReference type="GO" id="GO:0004866">
    <property type="term" value="F:endopeptidase inhibitor activity"/>
    <property type="evidence" value="ECO:0007669"/>
    <property type="project" value="InterPro"/>
</dbReference>
<keyword evidence="4" id="KW-0342">GTP-binding</keyword>
<dbReference type="InterPro" id="IPR032812">
    <property type="entry name" value="SbsA_Ig"/>
</dbReference>
<evidence type="ECO:0000256" key="4">
    <source>
        <dbReference type="ARBA" id="ARBA00023134"/>
    </source>
</evidence>
<sequence length="4267" mass="472345">MSNFDFDLVEVKKEEIDLINQQKEEKLIKEQEEKERREKEEEQQQQQQEEHEQQQQQEQQNVEQVTGQPTGQNGPDDASSKQQQVGDVVSTSTTTTTTSTTTSVSTSVIEDESPLQQQPEQQNNDEQATSSNNQQQQPQQQVQQQPEQGIIEGDDLNELLAKIPSNYVLTTITNDIKGFSEELRPATSKPFDSILNTGEHAKLAFPPAPIPPRTEAERRKQEEKAKAAEEERRRVIANAPTTSTSTTSTSELPTTLQRAGSTADVLTTTDQPAPVSPRSKSEKDKESRAKKSVTAGVDKIAKKREEDKAKEELITVTSFSSGHQKEVDAPIEITFSHPLAITCQESSKLFWAPEIVPANAGFTADSPTDGWTYNAEEKKLTYTPQQPWSRSTKYTVKIPATAKLSNNQTIALKEVTHEFSTQLVELVATLEKITTSTRYPTTQTIFMAFSQPIVPGDLIPHVKISGLREGHGENTLQLVTEDEMKDDPSLSALVAAHPGKCYGIKPLFGVQPYREISVTIIPGLSSTEGPLKTTIPITFSFNTVMLFKSNIEFSNPNVKINFTNTLDNSKPITWRPTITPNPPAGEWEVDTQSMTYKATEKWNGSTTYHVVIENGPCDHHRQPLEKQTLTFTTALIEMTTTLWGGFNAAPSSAAASLHGVFNDPTIFVDLSRFERLYQPNSIIFVKFNQLVNVEQFMKEVITVKTATNRLMAKNIELVVLKPEDLVTRKIETSPYPAYTSDPLEEGRWLAIGAAKGFPEAQTLRLEIHGDTISNEGPLKTQLSYKQNFETVPTISVDASLIIPNLFKVTFNQPFTLQIESLDALGPLPTIKPEVEGHWTIQDHLTLCYHVSETLALSTQFRVEVPTSLKTWCGAALEKPFVATFSTERQSVLDFLPKAHSTVRIDQVFSIRFSQLVDVDSVIQSIKIVTDDKLKLFKNKFEVEAVYHSNEELLTLFPAVAPESVFDKVVSFRVPKYLPHNSSIKIVLSPGILSKQGALPTINEFGPYHYNVDEKFQVLSKLIPSTELSGQINISIPFNRELRTTIKKQVSETKKQSSKVRSTSTEKPSESIPPVSEVSKVEEPAKSVAEEDKKKDEEQPKVEEKPVEEQPKVEEKPVEEQPKSTEEQQPKVEEPKPVDEQPKVEEKPVEEQPKVEDKPVEEQPKSEEQKSEVVESPKVEGAEEKKVETVAEEVSAATVEKDEASSSSTTTTTTAAAATTVAVSASSSSSVAVAEPEEYVDIEWSQFVSIQPAVPGKWSFITNHSGSNTLVFEPTEQWLNSHVYTVTVSKSIQSSFSETLEKEVVIKYTTPTITVVSQFPSKSTTVSVDRAKFLCFEFDQEVNTAQLLKSVVDLEILDSNGKRLKKSPSLSLATEEEIAGITEEAIKLIVATSPRKFIIFKNPLVHTNSTINVVVGPNIPSAEGPSTGDFLVKTNFNVSDNLRIQSIKLGSVSGAIEIVLNQRLKLDFPTSNSTTVPTTTPATEVTEGSTNDDIPTTSTTTTTTTTTSTSNSTVADSQPIPLPVGWCPLLTPDPQTITRWMVYRKEKHDEIFGVPEGSFPGSTVFTVNVSSAMVSEFNELYQSRDSDSKTFTTPIASIVRTVPSNSSQTFHLNRPILLLFNQKVDKQSVLKHTQLHIGSGKLKKKKVSIELSDDYSNIYVDENPDVAYWVALKPAGGKPLVANSTYHVTLKEGIKSSEGAVESTDSHDFTFVSNTTHVYLSIVNQHVEIRFDHNVFNADEIPDIVVRPDPGFTVTWTVRNNYTVACGQPITDFPLSTLYTFKLPENLASRNGFLLERNELTYQTSVNSISENSGYPSRVQGIYWMLFQQRIDPIKQIEHVKFTSHRGIFKFKHSHKLRLATEEEIAKEVKLTSGARLELLNRTSAEKLLIYVPVTPLPTKESITIEVDKVTSEEGPLTNDKVYPRYITCVLPLQMTYPVLPIKKTIEIRHNDIISFIFNHNISKLIDVNSIVVEPAPCENYDIQVSGRTITIENLFPKIMKNIDYQFKITISKEISDIYGQSLSEDIELNYRAVPSPFAYDLSLGWTHQMLDQSVVTIDPSLQTPSISLKTLNLNQVRVQLYRLNPHLDYHVFQQEQLPTTIVGEEYKLKTGELVFNEVLDINEPEKDKIIESFIDVTPALAAELKVGHVGVVILPTQSAIYPNKPNSRTGVKTWIQCTRLSIGAIVDQNHITAWASNVADGSVVPGVKITSVSNVNVSHHQSAFKTLKKQASSTTVQRAAGTFVEGTTNEEGVVYMTTQKEYSQMHLIAEKEGDCCLLQQVFVKPNTAYRSLAWHVFDDQSLYRPKGTIQIKGYLRLLNREASESKVAIHTMSPFQIKYQLQDGAGSQVTKGEVKLNAFGQFNFGIKLPDNVNLGTAILNLSVDDSEKELVTLPVGGQTKPTKFKISESNIALMQFKHSFNVQEFKRPEFLAATELLANEADHFSGHTIVQVKSTYFEGAALSGTDTNWRVQSSSGTYRPPGDHFSKYQFGVATEFIDANATKKSKTLKGRTSDDGTHAVKISYNGVVPSPPQPVFVDANVDIHDLNNQVINSTARIILHPSNYYVGVYSSATGKSLTITDASANEPLIFDVVVTDINGNYIADVPINLTLETTTGLNTSEPQHKQTESLVSKSQPFKHPIKLQSPSMKPELEAVIYKFSASIFDAENKENQTNVSFNIQWKLSQFEPKPIESTKTTTTTTTSSAKPVSSESAKATSEPFIFTIAGEPTQQFANLVKLDNLFTFDKDLYEIGQEAKLNIDSPYPGAFNAVFTVMSGGVVATKSFNFDPTKDENAKPIATLTMIEEWAPCVTIQCDLWYSDRLDRYHAKRDININMSTKQLTVNITPEDEDVEPGATTNIDVIVRDSTGTPVNGAEVCLLVVDESILSLTNYSIPDPLTSFYPAKGNPYPLSEHFHGVSNTSVVLQPTFKESAILRPKVVVAPVTTTTTPVKSEVDDNEPSSSNNTTGVEQPVVPAKTIKFIEVSDEESSPLTLCSLDSVLPSASLSSAPPPPRGVSKPGSSGGSGKSSSVIFDILDTAGCEEFSAMRSLYAKSSKGFLIVFALNNRQSFDSVTSHYQQLARDRDEDEIPALLIGNKCDLVEDIQVTFTEATELARSLGMTYLETSAKTRLNIEEAFTTIAKIIRRRTGGDPEVKLAVIGDGGVGKSAMTVQFTQGMFVDEYDPTIEDSYRKQISLEDDEDYSYSAKSYGRPSKSAKKMSMGFGLPKFPTLKRETHHADKEKKKKSKEYEESRSSSATTSSSSRLRSKTAAAPSEAGALLSAISQGSALRKHNLDDGILRSAGLDQALEGDDWGESYNEKDKMDLAAGEPEIYESEEDLDEEEEELDMISLMRVNFDALANFTPSVTTDQEGKVRIPVTLPDNLTRYRIWGVVSNQEQKFGKSESLVNAKIMLSTRCVPPRFLSLNDSCEITVVVSNLSNQDRIVKLGSKVSDHLVFDVNNSNNTENTLRSYGQFALVKKKQRRSFTFRIKSVNVGESSIHFSCVSGKYGDAMEVLIPVNQPPTTLTSSIYGTIDEQVGAIQEVKMPHDSLPYFGSFQLDISSTLLQHLSDAALSLINYPYERTENLASQAIGIVSLYQIMGDQKLQQLPSHREVKKKIGQLSVTLANRQTEQGDFHTWSSKYFGKCDFESVHAAHALALMNDCGYTVKGEVITKCTQFCQSYVDKHLTSKNDAELATVSYAIYTLYQLTSNKKNRTKISDLAVRFYQAHSFSELTLESLAWILGTLVESQFSKKRDEIVAYLTKNATIEENSITFISYYDKIIKTQLFHDPIRTNSVILRSMVACKSNSDMIPKILIGLLDRKSNGVWTNIQSNCWAITAIAEYSSVFEKSTPKSLARAWLIKSVVGNEVNGVYCGQTPLFEGRSTISYSMEVPVAALFKKDLGFKHTVPEGKPTSTKSRSKTKEDVRSIGKGKGQSVAAALAAENNTTTAPTTTTTAPPTTTTTTAESTNTAAPTTTTTETNTTPAVAPVTETTTTTTTTDAAPTTNDTTNSTAESTTTTTTTTTDAAPTTTTATAESTTTTTTTTSENAATTTTAVVAPSVSFDVPPTQTSTVSHPEGEIWIQKEGKGRLYYRLNIKYAPTELKVDQESNGFEVYRGFAPRTEDDHIDFDPVESTLKMKVGTQFTVTLTVVTESTRYNTALVDKLAGSYQSVDIKDVKITELWEFKSYKLCKLFNFFFLKQNLQINFRDERTEIFSSTMAPGTHEFKYNLRATSKGEFLIPPATIEEVYEPEINARTKSVKLIVE</sequence>
<dbReference type="GO" id="GO:0003924">
    <property type="term" value="F:GTPase activity"/>
    <property type="evidence" value="ECO:0007669"/>
    <property type="project" value="InterPro"/>
</dbReference>
<evidence type="ECO:0000256" key="2">
    <source>
        <dbReference type="ARBA" id="ARBA00022729"/>
    </source>
</evidence>
<dbReference type="Pfam" id="PF07703">
    <property type="entry name" value="A2M_BRD"/>
    <property type="match status" value="1"/>
</dbReference>
<dbReference type="RefSeq" id="XP_020438307.1">
    <property type="nucleotide sequence ID" value="XM_020571784.1"/>
</dbReference>
<feature type="region of interest" description="Disordered" evidence="5">
    <location>
        <begin position="3224"/>
        <end position="3269"/>
    </location>
</feature>
<feature type="region of interest" description="Disordered" evidence="5">
    <location>
        <begin position="1469"/>
        <end position="1515"/>
    </location>
</feature>
<feature type="compositionally biased region" description="Basic and acidic residues" evidence="5">
    <location>
        <begin position="1078"/>
        <end position="1188"/>
    </location>
</feature>
<feature type="region of interest" description="Disordered" evidence="5">
    <location>
        <begin position="2690"/>
        <end position="2710"/>
    </location>
</feature>
<dbReference type="PROSITE" id="PS51421">
    <property type="entry name" value="RAS"/>
    <property type="match status" value="1"/>
</dbReference>
<dbReference type="Pfam" id="PF00071">
    <property type="entry name" value="Ras"/>
    <property type="match status" value="2"/>
</dbReference>
<dbReference type="InterPro" id="IPR011625">
    <property type="entry name" value="A2M_N_BRD"/>
</dbReference>
<dbReference type="SUPFAM" id="SSF52540">
    <property type="entry name" value="P-loop containing nucleoside triphosphate hydrolases"/>
    <property type="match status" value="2"/>
</dbReference>
<dbReference type="EMBL" id="ADBJ01000003">
    <property type="protein sequence ID" value="EFA86202.1"/>
    <property type="molecule type" value="Genomic_DNA"/>
</dbReference>
<feature type="compositionally biased region" description="Low complexity" evidence="5">
    <location>
        <begin position="240"/>
        <end position="256"/>
    </location>
</feature>
<proteinExistence type="inferred from homology"/>
<dbReference type="InterPro" id="IPR005225">
    <property type="entry name" value="Small_GTP-bd"/>
</dbReference>
<feature type="compositionally biased region" description="Low complexity" evidence="5">
    <location>
        <begin position="3943"/>
        <end position="4053"/>
    </location>
</feature>
<comment type="similarity">
    <text evidence="1">Belongs to the small GTPase superfamily. Rab family.</text>
</comment>
<dbReference type="PRINTS" id="PR00449">
    <property type="entry name" value="RASTRNSFRMNG"/>
</dbReference>
<dbReference type="Proteomes" id="UP000001396">
    <property type="component" value="Unassembled WGS sequence"/>
</dbReference>
<dbReference type="InterPro" id="IPR001806">
    <property type="entry name" value="Small_GTPase"/>
</dbReference>
<dbReference type="PROSITE" id="PS51420">
    <property type="entry name" value="RHO"/>
    <property type="match status" value="1"/>
</dbReference>
<accession>D3AXD3</accession>
<dbReference type="InterPro" id="IPR041246">
    <property type="entry name" value="Bact_MG10"/>
</dbReference>
<dbReference type="FunCoup" id="D3AXD3">
    <property type="interactions" value="2"/>
</dbReference>
<dbReference type="SMART" id="SM01360">
    <property type="entry name" value="A2M"/>
    <property type="match status" value="1"/>
</dbReference>
<dbReference type="Pfam" id="PF17973">
    <property type="entry name" value="bMG10"/>
    <property type="match status" value="1"/>
</dbReference>
<dbReference type="InterPro" id="IPR001599">
    <property type="entry name" value="Macroglobln_a2"/>
</dbReference>
<dbReference type="Gene3D" id="1.50.10.20">
    <property type="match status" value="1"/>
</dbReference>
<feature type="domain" description="Alpha-2-macroglobulin" evidence="7">
    <location>
        <begin position="3358"/>
        <end position="3448"/>
    </location>
</feature>
<dbReference type="Pfam" id="PF13205">
    <property type="entry name" value="Big_5"/>
    <property type="match status" value="2"/>
</dbReference>
<feature type="compositionally biased region" description="Low complexity" evidence="5">
    <location>
        <begin position="3253"/>
        <end position="3269"/>
    </location>
</feature>
<feature type="domain" description="Alpha-2-macroglobulin bait region" evidence="6">
    <location>
        <begin position="2742"/>
        <end position="2888"/>
    </location>
</feature>
<dbReference type="SMART" id="SM00175">
    <property type="entry name" value="RAB"/>
    <property type="match status" value="1"/>
</dbReference>
<dbReference type="PROSITE" id="PS51419">
    <property type="entry name" value="RAB"/>
    <property type="match status" value="1"/>
</dbReference>
<evidence type="ECO:0000256" key="1">
    <source>
        <dbReference type="ARBA" id="ARBA00006270"/>
    </source>
</evidence>
<evidence type="ECO:0000256" key="5">
    <source>
        <dbReference type="SAM" id="MobiDB-lite"/>
    </source>
</evidence>
<feature type="compositionally biased region" description="Low complexity" evidence="5">
    <location>
        <begin position="1469"/>
        <end position="1488"/>
    </location>
</feature>
<feature type="compositionally biased region" description="Basic and acidic residues" evidence="5">
    <location>
        <begin position="279"/>
        <end position="289"/>
    </location>
</feature>
<gene>
    <name evidence="8" type="primary">cpras2</name>
    <name evidence="8" type="ORF">PPL_00764</name>
</gene>
<dbReference type="STRING" id="670386.D3AXD3"/>
<dbReference type="SMART" id="SM00174">
    <property type="entry name" value="RHO"/>
    <property type="match status" value="1"/>
</dbReference>
<feature type="region of interest" description="Disordered" evidence="5">
    <location>
        <begin position="2948"/>
        <end position="2969"/>
    </location>
</feature>